<dbReference type="Pfam" id="PF02129">
    <property type="entry name" value="Peptidase_S15"/>
    <property type="match status" value="1"/>
</dbReference>
<feature type="region of interest" description="Disordered" evidence="2">
    <location>
        <begin position="531"/>
        <end position="575"/>
    </location>
</feature>
<dbReference type="InterPro" id="IPR050585">
    <property type="entry name" value="Xaa-Pro_dipeptidyl-ppase/CocE"/>
</dbReference>
<feature type="compositionally biased region" description="Polar residues" evidence="2">
    <location>
        <begin position="537"/>
        <end position="556"/>
    </location>
</feature>
<dbReference type="InterPro" id="IPR013736">
    <property type="entry name" value="Xaa-Pro_dipept_C"/>
</dbReference>
<keyword evidence="5" id="KW-1185">Reference proteome</keyword>
<evidence type="ECO:0000256" key="2">
    <source>
        <dbReference type="SAM" id="MobiDB-lite"/>
    </source>
</evidence>
<evidence type="ECO:0000313" key="4">
    <source>
        <dbReference type="EMBL" id="GAA4539266.1"/>
    </source>
</evidence>
<dbReference type="Gene3D" id="1.10.3020.10">
    <property type="entry name" value="alpha-amino acid ester hydrolase ( Helical cap domain)"/>
    <property type="match status" value="1"/>
</dbReference>
<dbReference type="EMBL" id="BAABGT010000016">
    <property type="protein sequence ID" value="GAA4539266.1"/>
    <property type="molecule type" value="Genomic_DNA"/>
</dbReference>
<dbReference type="SUPFAM" id="SSF49785">
    <property type="entry name" value="Galactose-binding domain-like"/>
    <property type="match status" value="1"/>
</dbReference>
<dbReference type="InterPro" id="IPR029058">
    <property type="entry name" value="AB_hydrolase_fold"/>
</dbReference>
<dbReference type="Pfam" id="PF08530">
    <property type="entry name" value="PepX_C"/>
    <property type="match status" value="1"/>
</dbReference>
<dbReference type="Proteomes" id="UP001501598">
    <property type="component" value="Unassembled WGS sequence"/>
</dbReference>
<evidence type="ECO:0000313" key="5">
    <source>
        <dbReference type="Proteomes" id="UP001501598"/>
    </source>
</evidence>
<sequence>MNLETLRGPHEVTREPDVVMRTRDGKSLLTDVYRPVGVDRAPTLLRRTPYGKQANDLAEDFSEAHYYASHGYLTVVQNTRGRFGSEGAWYPFVYEARDGYDAIEWAAGLPGSNGRVGTFGQSYGALSQYLAATQRPPHLVTCIPVSAYLGAYENYWYNQGALELSWTLSYFMNMAQDVLAEAGDVERLAELEKLKADPEMRFSPLTDDALRHLPIRDWVERFGQGAPFLADILHHEKDGPYWWTVDLRRQLQNIDVPMLHVGSWYDIANRDTPQYFTGLQAAAMSAGARESQALFMGPWSHLLPYSRPTSGGTGDIDFGPEAAYPVLQMQKAWFDHFVRDGREGLPQAPVRLFVMGENRWRDEAEWPLARTRTTRMYLHDNGSLAAETPGDETADVYVYDPDDPVPTAGGRYVGGGVRDQRANQARADVLVYTAPPVDDVLEITGPLSLRLFVATDAPDTDFVAVVSDVHPDGFVHNLAEGLVRMRYRDGYDEPSLLEPGSVHEVEIELGNIGHAVLPGHALRLHVTSSDFPRWDRNPNTGEPSVRATTTRKATQTVHHDRSRPSALSLPVIPRA</sequence>
<comment type="caution">
    <text evidence="4">The sequence shown here is derived from an EMBL/GenBank/DDBJ whole genome shotgun (WGS) entry which is preliminary data.</text>
</comment>
<proteinExistence type="predicted"/>
<dbReference type="InterPro" id="IPR005674">
    <property type="entry name" value="CocE/Ser_esterase"/>
</dbReference>
<dbReference type="PANTHER" id="PTHR43056">
    <property type="entry name" value="PEPTIDASE S9 PROLYL OLIGOPEPTIDASE"/>
    <property type="match status" value="1"/>
</dbReference>
<protein>
    <submittedName>
        <fullName evidence="4">CocE/NonD family hydrolase</fullName>
    </submittedName>
</protein>
<feature type="domain" description="Xaa-Pro dipeptidyl-peptidase C-terminal" evidence="3">
    <location>
        <begin position="331"/>
        <end position="568"/>
    </location>
</feature>
<keyword evidence="1 4" id="KW-0378">Hydrolase</keyword>
<dbReference type="GO" id="GO:0016787">
    <property type="term" value="F:hydrolase activity"/>
    <property type="evidence" value="ECO:0007669"/>
    <property type="project" value="UniProtKB-KW"/>
</dbReference>
<gene>
    <name evidence="4" type="ORF">GCM10023175_10280</name>
</gene>
<dbReference type="RefSeq" id="WP_345413218.1">
    <property type="nucleotide sequence ID" value="NZ_BAABGT010000016.1"/>
</dbReference>
<dbReference type="NCBIfam" id="TIGR00976">
    <property type="entry name" value="CocE_NonD"/>
    <property type="match status" value="1"/>
</dbReference>
<dbReference type="InterPro" id="IPR008979">
    <property type="entry name" value="Galactose-bd-like_sf"/>
</dbReference>
<dbReference type="Gene3D" id="2.60.120.260">
    <property type="entry name" value="Galactose-binding domain-like"/>
    <property type="match status" value="1"/>
</dbReference>
<reference evidence="5" key="1">
    <citation type="journal article" date="2019" name="Int. J. Syst. Evol. Microbiol.">
        <title>The Global Catalogue of Microorganisms (GCM) 10K type strain sequencing project: providing services to taxonomists for standard genome sequencing and annotation.</title>
        <authorList>
            <consortium name="The Broad Institute Genomics Platform"/>
            <consortium name="The Broad Institute Genome Sequencing Center for Infectious Disease"/>
            <person name="Wu L."/>
            <person name="Ma J."/>
        </authorList>
    </citation>
    <scope>NUCLEOTIDE SEQUENCE [LARGE SCALE GENOMIC DNA]</scope>
    <source>
        <strain evidence="5">JCM 17906</strain>
    </source>
</reference>
<accession>A0ABP8RHQ7</accession>
<organism evidence="4 5">
    <name type="scientific">Pseudonocardia xishanensis</name>
    <dbReference type="NCBI Taxonomy" id="630995"/>
    <lineage>
        <taxon>Bacteria</taxon>
        <taxon>Bacillati</taxon>
        <taxon>Actinomycetota</taxon>
        <taxon>Actinomycetes</taxon>
        <taxon>Pseudonocardiales</taxon>
        <taxon>Pseudonocardiaceae</taxon>
        <taxon>Pseudonocardia</taxon>
    </lineage>
</organism>
<dbReference type="Gene3D" id="3.40.50.1820">
    <property type="entry name" value="alpha/beta hydrolase"/>
    <property type="match status" value="1"/>
</dbReference>
<evidence type="ECO:0000259" key="3">
    <source>
        <dbReference type="SMART" id="SM00939"/>
    </source>
</evidence>
<dbReference type="SUPFAM" id="SSF53474">
    <property type="entry name" value="alpha/beta-Hydrolases"/>
    <property type="match status" value="1"/>
</dbReference>
<dbReference type="SMART" id="SM00939">
    <property type="entry name" value="PepX_C"/>
    <property type="match status" value="1"/>
</dbReference>
<dbReference type="InterPro" id="IPR000383">
    <property type="entry name" value="Xaa-Pro-like_dom"/>
</dbReference>
<dbReference type="PANTHER" id="PTHR43056:SF10">
    <property type="entry name" value="COCE_NOND FAMILY, PUTATIVE (AFU_ORTHOLOGUE AFUA_7G00600)-RELATED"/>
    <property type="match status" value="1"/>
</dbReference>
<name>A0ABP8RHQ7_9PSEU</name>
<evidence type="ECO:0000256" key="1">
    <source>
        <dbReference type="ARBA" id="ARBA00022801"/>
    </source>
</evidence>